<accession>A0A0A9BIP0</accession>
<protein>
    <submittedName>
        <fullName evidence="1">Uncharacterized protein</fullName>
    </submittedName>
</protein>
<dbReference type="EMBL" id="GBRH01235877">
    <property type="protein sequence ID" value="JAD62018.1"/>
    <property type="molecule type" value="Transcribed_RNA"/>
</dbReference>
<reference evidence="1" key="2">
    <citation type="journal article" date="2015" name="Data Brief">
        <title>Shoot transcriptome of the giant reed, Arundo donax.</title>
        <authorList>
            <person name="Barrero R.A."/>
            <person name="Guerrero F.D."/>
            <person name="Moolhuijzen P."/>
            <person name="Goolsby J.A."/>
            <person name="Tidwell J."/>
            <person name="Bellgard S.E."/>
            <person name="Bellgard M.I."/>
        </authorList>
    </citation>
    <scope>NUCLEOTIDE SEQUENCE</scope>
    <source>
        <tissue evidence="1">Shoot tissue taken approximately 20 cm above the soil surface</tissue>
    </source>
</reference>
<sequence length="33" mass="3658">MMSHGGGCRDGKCAWHASNMYPRISMGAKMRMV</sequence>
<dbReference type="AlphaFoldDB" id="A0A0A9BIP0"/>
<organism evidence="1">
    <name type="scientific">Arundo donax</name>
    <name type="common">Giant reed</name>
    <name type="synonym">Donax arundinaceus</name>
    <dbReference type="NCBI Taxonomy" id="35708"/>
    <lineage>
        <taxon>Eukaryota</taxon>
        <taxon>Viridiplantae</taxon>
        <taxon>Streptophyta</taxon>
        <taxon>Embryophyta</taxon>
        <taxon>Tracheophyta</taxon>
        <taxon>Spermatophyta</taxon>
        <taxon>Magnoliopsida</taxon>
        <taxon>Liliopsida</taxon>
        <taxon>Poales</taxon>
        <taxon>Poaceae</taxon>
        <taxon>PACMAD clade</taxon>
        <taxon>Arundinoideae</taxon>
        <taxon>Arundineae</taxon>
        <taxon>Arundo</taxon>
    </lineage>
</organism>
<reference evidence="1" key="1">
    <citation type="submission" date="2014-09" db="EMBL/GenBank/DDBJ databases">
        <authorList>
            <person name="Magalhaes I.L.F."/>
            <person name="Oliveira U."/>
            <person name="Santos F.R."/>
            <person name="Vidigal T.H.D.A."/>
            <person name="Brescovit A.D."/>
            <person name="Santos A.J."/>
        </authorList>
    </citation>
    <scope>NUCLEOTIDE SEQUENCE</scope>
    <source>
        <tissue evidence="1">Shoot tissue taken approximately 20 cm above the soil surface</tissue>
    </source>
</reference>
<name>A0A0A9BIP0_ARUDO</name>
<proteinExistence type="predicted"/>
<evidence type="ECO:0000313" key="1">
    <source>
        <dbReference type="EMBL" id="JAD62018.1"/>
    </source>
</evidence>